<accession>A0ABC9BT89</accession>
<evidence type="ECO:0000313" key="3">
    <source>
        <dbReference type="EMBL" id="CAL5007819.1"/>
    </source>
</evidence>
<dbReference type="FunFam" id="1.20.1280.50:FF:000037">
    <property type="entry name" value="F-box protein SKIP19"/>
    <property type="match status" value="1"/>
</dbReference>
<dbReference type="SUPFAM" id="SSF52047">
    <property type="entry name" value="RNI-like"/>
    <property type="match status" value="1"/>
</dbReference>
<feature type="region of interest" description="Disordered" evidence="1">
    <location>
        <begin position="1"/>
        <end position="24"/>
    </location>
</feature>
<name>A0ABC9BT89_9POAL</name>
<gene>
    <name evidence="3" type="ORF">URODEC1_LOCUS68686</name>
</gene>
<feature type="domain" description="F-box" evidence="2">
    <location>
        <begin position="29"/>
        <end position="74"/>
    </location>
</feature>
<evidence type="ECO:0000313" key="4">
    <source>
        <dbReference type="Proteomes" id="UP001497457"/>
    </source>
</evidence>
<protein>
    <recommendedName>
        <fullName evidence="2">F-box domain-containing protein</fullName>
    </recommendedName>
</protein>
<dbReference type="Gene3D" id="1.20.1280.50">
    <property type="match status" value="1"/>
</dbReference>
<dbReference type="InterPro" id="IPR001810">
    <property type="entry name" value="F-box_dom"/>
</dbReference>
<dbReference type="EMBL" id="OZ075137">
    <property type="protein sequence ID" value="CAL5007819.1"/>
    <property type="molecule type" value="Genomic_DNA"/>
</dbReference>
<sequence length="253" mass="28499">MRSIVGPSFSSSFGQRRRMEAPRSSTRDWMELPLDALETIFAKLSGVDILMGAGLVCHSWLDAAEVPSLWQCVDMASHELVEHKRSPSLKTLRLKSCLIGTEGFSEAIEKFPLLEELDITLAYRLSYRTVYEIVGKHCPHLKSFKQIIGLSASYDYQYWHWRLDGNSVQGNDEALGIATMAGLRTLQLIRSDISNRGLEAILNGCPHLDSLDIRQCFYVKMDAAMEARLASLNNLRLPDDSIGGPYQDDAWMR</sequence>
<dbReference type="Gene3D" id="3.80.10.10">
    <property type="entry name" value="Ribonuclease Inhibitor"/>
    <property type="match status" value="2"/>
</dbReference>
<dbReference type="Proteomes" id="UP001497457">
    <property type="component" value="Chromosome 27b"/>
</dbReference>
<dbReference type="InterPro" id="IPR032675">
    <property type="entry name" value="LRR_dom_sf"/>
</dbReference>
<dbReference type="AlphaFoldDB" id="A0ABC9BT89"/>
<reference evidence="3" key="1">
    <citation type="submission" date="2024-10" db="EMBL/GenBank/DDBJ databases">
        <authorList>
            <person name="Ryan C."/>
        </authorList>
    </citation>
    <scope>NUCLEOTIDE SEQUENCE [LARGE SCALE GENOMIC DNA]</scope>
</reference>
<evidence type="ECO:0000256" key="1">
    <source>
        <dbReference type="SAM" id="MobiDB-lite"/>
    </source>
</evidence>
<proteinExistence type="predicted"/>
<evidence type="ECO:0000259" key="2">
    <source>
        <dbReference type="Pfam" id="PF12937"/>
    </source>
</evidence>
<dbReference type="PANTHER" id="PTHR38926:SF2">
    <property type="entry name" value="F-BOX_LRR-REPEAT PROTEIN 21-RELATED"/>
    <property type="match status" value="1"/>
</dbReference>
<organism evidence="3 4">
    <name type="scientific">Urochloa decumbens</name>
    <dbReference type="NCBI Taxonomy" id="240449"/>
    <lineage>
        <taxon>Eukaryota</taxon>
        <taxon>Viridiplantae</taxon>
        <taxon>Streptophyta</taxon>
        <taxon>Embryophyta</taxon>
        <taxon>Tracheophyta</taxon>
        <taxon>Spermatophyta</taxon>
        <taxon>Magnoliopsida</taxon>
        <taxon>Liliopsida</taxon>
        <taxon>Poales</taxon>
        <taxon>Poaceae</taxon>
        <taxon>PACMAD clade</taxon>
        <taxon>Panicoideae</taxon>
        <taxon>Panicodae</taxon>
        <taxon>Paniceae</taxon>
        <taxon>Melinidinae</taxon>
        <taxon>Urochloa</taxon>
    </lineage>
</organism>
<dbReference type="Pfam" id="PF12937">
    <property type="entry name" value="F-box-like"/>
    <property type="match status" value="1"/>
</dbReference>
<dbReference type="PANTHER" id="PTHR38926">
    <property type="entry name" value="F-BOX DOMAIN CONTAINING PROTEIN, EXPRESSED"/>
    <property type="match status" value="1"/>
</dbReference>
<keyword evidence="4" id="KW-1185">Reference proteome</keyword>